<proteinExistence type="predicted"/>
<protein>
    <submittedName>
        <fullName evidence="1">Uncharacterized protein</fullName>
    </submittedName>
</protein>
<evidence type="ECO:0000313" key="2">
    <source>
        <dbReference type="Proteomes" id="UP000607653"/>
    </source>
</evidence>
<dbReference type="EMBL" id="DUZY01000007">
    <property type="protein sequence ID" value="DAD46039.1"/>
    <property type="molecule type" value="Genomic_DNA"/>
</dbReference>
<gene>
    <name evidence="1" type="ORF">HUJ06_004269</name>
</gene>
<comment type="caution">
    <text evidence="1">The sequence shown here is derived from an EMBL/GenBank/DDBJ whole genome shotgun (WGS) entry which is preliminary data.</text>
</comment>
<organism evidence="1 2">
    <name type="scientific">Nelumbo nucifera</name>
    <name type="common">Sacred lotus</name>
    <dbReference type="NCBI Taxonomy" id="4432"/>
    <lineage>
        <taxon>Eukaryota</taxon>
        <taxon>Viridiplantae</taxon>
        <taxon>Streptophyta</taxon>
        <taxon>Embryophyta</taxon>
        <taxon>Tracheophyta</taxon>
        <taxon>Spermatophyta</taxon>
        <taxon>Magnoliopsida</taxon>
        <taxon>Proteales</taxon>
        <taxon>Nelumbonaceae</taxon>
        <taxon>Nelumbo</taxon>
    </lineage>
</organism>
<evidence type="ECO:0000313" key="1">
    <source>
        <dbReference type="EMBL" id="DAD46039.1"/>
    </source>
</evidence>
<reference evidence="1 2" key="1">
    <citation type="journal article" date="2020" name="Mol. Biol. Evol.">
        <title>Distinct Expression and Methylation Patterns for Genes with Different Fates following a Single Whole-Genome Duplication in Flowering Plants.</title>
        <authorList>
            <person name="Shi T."/>
            <person name="Rahmani R.S."/>
            <person name="Gugger P.F."/>
            <person name="Wang M."/>
            <person name="Li H."/>
            <person name="Zhang Y."/>
            <person name="Li Z."/>
            <person name="Wang Q."/>
            <person name="Van de Peer Y."/>
            <person name="Marchal K."/>
            <person name="Chen J."/>
        </authorList>
    </citation>
    <scope>NUCLEOTIDE SEQUENCE [LARGE SCALE GENOMIC DNA]</scope>
    <source>
        <tissue evidence="1">Leaf</tissue>
    </source>
</reference>
<accession>A0A822ZRR2</accession>
<keyword evidence="2" id="KW-1185">Reference proteome</keyword>
<name>A0A822ZRR2_NELNU</name>
<sequence>MRISSTTSSPNSRNLANYEFFIIGGFMVLKLCCHKYGSKDDSFAGMYKTGRVQCLYSELL</sequence>
<dbReference type="AlphaFoldDB" id="A0A822ZRR2"/>
<dbReference type="Proteomes" id="UP000607653">
    <property type="component" value="Unassembled WGS sequence"/>
</dbReference>